<comment type="similarity">
    <text evidence="1">Belongs to the helicase family.</text>
</comment>
<keyword evidence="1" id="KW-0233">DNA recombination</keyword>
<comment type="catalytic activity">
    <reaction evidence="1">
        <text>ATP + H2O = ADP + phosphate + H(+)</text>
        <dbReference type="Rhea" id="RHEA:13065"/>
        <dbReference type="ChEBI" id="CHEBI:15377"/>
        <dbReference type="ChEBI" id="CHEBI:15378"/>
        <dbReference type="ChEBI" id="CHEBI:30616"/>
        <dbReference type="ChEBI" id="CHEBI:43474"/>
        <dbReference type="ChEBI" id="CHEBI:456216"/>
        <dbReference type="EC" id="5.6.2.3"/>
    </reaction>
</comment>
<comment type="cofactor">
    <cofactor evidence="1">
        <name>Mg(2+)</name>
        <dbReference type="ChEBI" id="CHEBI:18420"/>
    </cofactor>
</comment>
<keyword evidence="1" id="KW-0378">Hydrolase</keyword>
<keyword evidence="1" id="KW-0347">Helicase</keyword>
<proteinExistence type="inferred from homology"/>
<dbReference type="SMART" id="SM00382">
    <property type="entry name" value="AAA"/>
    <property type="match status" value="1"/>
</dbReference>
<evidence type="ECO:0000313" key="4">
    <source>
        <dbReference type="Proteomes" id="UP001189429"/>
    </source>
</evidence>
<dbReference type="InterPro" id="IPR010285">
    <property type="entry name" value="DNA_helicase_pif1-like_DEAD"/>
</dbReference>
<dbReference type="PANTHER" id="PTHR47642:SF6">
    <property type="entry name" value="ATP-DEPENDENT DNA HELICASE"/>
    <property type="match status" value="1"/>
</dbReference>
<dbReference type="Proteomes" id="UP001189429">
    <property type="component" value="Unassembled WGS sequence"/>
</dbReference>
<evidence type="ECO:0000313" key="3">
    <source>
        <dbReference type="EMBL" id="CAK0879228.1"/>
    </source>
</evidence>
<dbReference type="Pfam" id="PF02037">
    <property type="entry name" value="SAP"/>
    <property type="match status" value="1"/>
</dbReference>
<dbReference type="InterPro" id="IPR051055">
    <property type="entry name" value="PIF1_helicase"/>
</dbReference>
<dbReference type="SUPFAM" id="SSF68906">
    <property type="entry name" value="SAP domain"/>
    <property type="match status" value="1"/>
</dbReference>
<organism evidence="3 4">
    <name type="scientific">Prorocentrum cordatum</name>
    <dbReference type="NCBI Taxonomy" id="2364126"/>
    <lineage>
        <taxon>Eukaryota</taxon>
        <taxon>Sar</taxon>
        <taxon>Alveolata</taxon>
        <taxon>Dinophyceae</taxon>
        <taxon>Prorocentrales</taxon>
        <taxon>Prorocentraceae</taxon>
        <taxon>Prorocentrum</taxon>
    </lineage>
</organism>
<dbReference type="EC" id="5.6.2.3" evidence="1"/>
<keyword evidence="1" id="KW-0547">Nucleotide-binding</keyword>
<name>A0ABN9VZT8_9DINO</name>
<keyword evidence="1" id="KW-0234">DNA repair</keyword>
<dbReference type="PROSITE" id="PS50800">
    <property type="entry name" value="SAP"/>
    <property type="match status" value="1"/>
</dbReference>
<feature type="domain" description="SAP" evidence="2">
    <location>
        <begin position="59"/>
        <end position="93"/>
    </location>
</feature>
<dbReference type="EMBL" id="CAUYUJ010017932">
    <property type="protein sequence ID" value="CAK0879228.1"/>
    <property type="molecule type" value="Genomic_DNA"/>
</dbReference>
<keyword evidence="1" id="KW-0067">ATP-binding</keyword>
<dbReference type="InterPro" id="IPR003034">
    <property type="entry name" value="SAP_dom"/>
</dbReference>
<dbReference type="Gene3D" id="3.40.50.300">
    <property type="entry name" value="P-loop containing nucleotide triphosphate hydrolases"/>
    <property type="match status" value="1"/>
</dbReference>
<sequence length="721" mass="77176">MIVRRASLAWLRSKGWGVRNLHDAVVALGLALPGRLTPMSYVTLLRSACADPDIMKQPGGSFPVPALKATLASLGLGMTGRKAQLVERLVNALREVGAPPGEPPADDGGCDGEELQVETDIANTSKVRAFAARADAAWQEHSSDGAQVLLDALEDFVDGEEADVRAEQEALLQLNAGVNPPDVLLESACPAGLARISQQDAAGVIARSAASMHASAQAAGQQERRADRLDPTQRCVHDRVLQWAQAGATDPLRVLLLGTAGTGKSEVVKAIVASLESCLGTGSVIRCAHTGVAAFNMGAGAETINSVFNLGSAMADTASIDALVDKLALARLLIIDEISMVGSEKFFQVSDRLDLVTRVLRERRRRAAGASNGDGAPQAHGFGALGVLLVGDFGQVPPIGDASLLLSAKGQSRRAAAGQRLFRSFTDVVRLRRIYRQKGPSPYKDSTLRLRDGAMTLHDYSLWCGHDVSAVPHDRPLRRALETDALWLTTENKKVGERNGAKLARHSEANGAPVFAFDAVHSDPRAEKRPPDEFYQLRTKVHLSVGAPVLLTSNLLWELRVVRFGLMNGARGRVVGIVMDAAPPALPAYVVVDFPEYCGAPFWPEHPTWVPVPPIRRQSKKARSLERVQLPLRLSWSLTVHKAQGLTCPSGVCLDLSTSGPRSAAASPGLAFVGFTRATAWETMGFCRLPPLAVSWPCGPPRCSSRGKNSRRFSMTSTNLP</sequence>
<dbReference type="SMART" id="SM00513">
    <property type="entry name" value="SAP"/>
    <property type="match status" value="1"/>
</dbReference>
<dbReference type="InterPro" id="IPR003593">
    <property type="entry name" value="AAA+_ATPase"/>
</dbReference>
<reference evidence="3" key="1">
    <citation type="submission" date="2023-10" db="EMBL/GenBank/DDBJ databases">
        <authorList>
            <person name="Chen Y."/>
            <person name="Shah S."/>
            <person name="Dougan E. K."/>
            <person name="Thang M."/>
            <person name="Chan C."/>
        </authorList>
    </citation>
    <scope>NUCLEOTIDE SEQUENCE [LARGE SCALE GENOMIC DNA]</scope>
</reference>
<protein>
    <recommendedName>
        <fullName evidence="1">ATP-dependent DNA helicase</fullName>
        <ecNumber evidence="1">5.6.2.3</ecNumber>
    </recommendedName>
</protein>
<dbReference type="PANTHER" id="PTHR47642">
    <property type="entry name" value="ATP-DEPENDENT DNA HELICASE"/>
    <property type="match status" value="1"/>
</dbReference>
<dbReference type="SUPFAM" id="SSF52540">
    <property type="entry name" value="P-loop containing nucleoside triphosphate hydrolases"/>
    <property type="match status" value="2"/>
</dbReference>
<accession>A0ABN9VZT8</accession>
<dbReference type="InterPro" id="IPR036361">
    <property type="entry name" value="SAP_dom_sf"/>
</dbReference>
<gene>
    <name evidence="3" type="ORF">PCOR1329_LOCUS62705</name>
</gene>
<evidence type="ECO:0000259" key="2">
    <source>
        <dbReference type="PROSITE" id="PS50800"/>
    </source>
</evidence>
<keyword evidence="1" id="KW-0227">DNA damage</keyword>
<dbReference type="InterPro" id="IPR027417">
    <property type="entry name" value="P-loop_NTPase"/>
</dbReference>
<keyword evidence="4" id="KW-1185">Reference proteome</keyword>
<comment type="caution">
    <text evidence="3">The sequence shown here is derived from an EMBL/GenBank/DDBJ whole genome shotgun (WGS) entry which is preliminary data.</text>
</comment>
<evidence type="ECO:0000256" key="1">
    <source>
        <dbReference type="RuleBase" id="RU363044"/>
    </source>
</evidence>
<dbReference type="Pfam" id="PF05970">
    <property type="entry name" value="PIF1"/>
    <property type="match status" value="1"/>
</dbReference>